<evidence type="ECO:0000313" key="1">
    <source>
        <dbReference type="EMBL" id="MFC7749575.1"/>
    </source>
</evidence>
<dbReference type="RefSeq" id="WP_138788372.1">
    <property type="nucleotide sequence ID" value="NZ_JBHTGQ010000014.1"/>
</dbReference>
<protein>
    <submittedName>
        <fullName evidence="1">Uncharacterized protein</fullName>
    </submittedName>
</protein>
<proteinExistence type="predicted"/>
<reference evidence="2" key="1">
    <citation type="journal article" date="2019" name="Int. J. Syst. Evol. Microbiol.">
        <title>The Global Catalogue of Microorganisms (GCM) 10K type strain sequencing project: providing services to taxonomists for standard genome sequencing and annotation.</title>
        <authorList>
            <consortium name="The Broad Institute Genomics Platform"/>
            <consortium name="The Broad Institute Genome Sequencing Center for Infectious Disease"/>
            <person name="Wu L."/>
            <person name="Ma J."/>
        </authorList>
    </citation>
    <scope>NUCLEOTIDE SEQUENCE [LARGE SCALE GENOMIC DNA]</scope>
    <source>
        <strain evidence="2">JCM 18657</strain>
    </source>
</reference>
<comment type="caution">
    <text evidence="1">The sequence shown here is derived from an EMBL/GenBank/DDBJ whole genome shotgun (WGS) entry which is preliminary data.</text>
</comment>
<gene>
    <name evidence="1" type="ORF">ACFQWB_06410</name>
</gene>
<evidence type="ECO:0000313" key="2">
    <source>
        <dbReference type="Proteomes" id="UP001596528"/>
    </source>
</evidence>
<keyword evidence="2" id="KW-1185">Reference proteome</keyword>
<accession>A0ABW2V3G7</accession>
<sequence>MHLLSVNIQGKNYRLVCSEDFIAQMGKVSATFDMITQELEQAGDQLWAIGDGEEVFLIGRAFSLCCEIAGTSIRLTQILPPENVIL</sequence>
<organism evidence="1 2">
    <name type="scientific">Paenibacillus thermoaerophilus</name>
    <dbReference type="NCBI Taxonomy" id="1215385"/>
    <lineage>
        <taxon>Bacteria</taxon>
        <taxon>Bacillati</taxon>
        <taxon>Bacillota</taxon>
        <taxon>Bacilli</taxon>
        <taxon>Bacillales</taxon>
        <taxon>Paenibacillaceae</taxon>
        <taxon>Paenibacillus</taxon>
    </lineage>
</organism>
<dbReference type="EMBL" id="JBHTGQ010000014">
    <property type="protein sequence ID" value="MFC7749575.1"/>
    <property type="molecule type" value="Genomic_DNA"/>
</dbReference>
<name>A0ABW2V3G7_9BACL</name>
<dbReference type="Proteomes" id="UP001596528">
    <property type="component" value="Unassembled WGS sequence"/>
</dbReference>